<feature type="region of interest" description="Disordered" evidence="3">
    <location>
        <begin position="816"/>
        <end position="859"/>
    </location>
</feature>
<evidence type="ECO:0000256" key="3">
    <source>
        <dbReference type="SAM" id="MobiDB-lite"/>
    </source>
</evidence>
<dbReference type="InterPro" id="IPR036388">
    <property type="entry name" value="WH-like_DNA-bd_sf"/>
</dbReference>
<dbReference type="InterPro" id="IPR002182">
    <property type="entry name" value="NB-ARC"/>
</dbReference>
<dbReference type="PANTHER" id="PTHR23155:SF955">
    <property type="entry name" value="AAA+ ATPASE DOMAIN-CONTAINING PROTEIN"/>
    <property type="match status" value="1"/>
</dbReference>
<evidence type="ECO:0000259" key="7">
    <source>
        <dbReference type="Pfam" id="PF23598"/>
    </source>
</evidence>
<dbReference type="InterPro" id="IPR042197">
    <property type="entry name" value="Apaf_helical"/>
</dbReference>
<dbReference type="SUPFAM" id="SSF52058">
    <property type="entry name" value="L domain-like"/>
    <property type="match status" value="1"/>
</dbReference>
<dbReference type="GO" id="GO:0043531">
    <property type="term" value="F:ADP binding"/>
    <property type="evidence" value="ECO:0007669"/>
    <property type="project" value="InterPro"/>
</dbReference>
<dbReference type="AlphaFoldDB" id="A0A314Y3K3"/>
<dbReference type="OrthoDB" id="611536at2759"/>
<feature type="domain" description="Disease resistance R13L4/SHOC-2-like LRR" evidence="7">
    <location>
        <begin position="916"/>
        <end position="1185"/>
    </location>
</feature>
<dbReference type="PANTHER" id="PTHR23155">
    <property type="entry name" value="DISEASE RESISTANCE PROTEIN RP"/>
    <property type="match status" value="1"/>
</dbReference>
<sequence>MAIVVVTSCVLLVFYLLCSIARAIAFAYSNANHKWIERESRLLEALLKDYDEVLRSEDQITRKASQFLDSDQLIQAGITLRLNETEQSWITNARKVVSEATWCLQIFEELRERSNSSKWFVFLFITDHLLPMLDVARGMRRIKEMINNNLGMSRGRRSKGKKEVSARDIRATLEQSRSKVRSLLARSIVDEIDEYQSFQTPALCVSSRAAKLVSSLKDLISGNSKLMDGMLEQVRSIKMHVELLPSFMEDLQLLQLESEMEKSWLVEASKTVEEEINDIAYINIAANRQKWWWWVYFSRNWRARRKLKGGIMSLGTKISDLLETKERYGFKFITGRSSNFARKSPRQQTSEYQVIDKDLSSAVENSRNRLVQLRQTSKELSLCVSAMSKELEHMHKLFKDTKPTEDYDQKKNKPTEAYALNFRSAYLEQLKKLTCEAEQYSRASGIQGSELVTTISKIKGITHAVNLLQRCIKVYSIEVRADSCSVVGLEENVYELVSQLTSNRKERSVISIVGMKGIGKTTLAKEVYNHPTIQRLFQVRRWVSVPQVFDKSELLEAVGNQVLKTQEKQDREDYWIEKVRDFLKEERYLLVLDNVSLTETWDALKVAFPEMANKSRIVLTTCKKAIASHADQNSINHHHLRLRTKQESWDLFSQIVHHCPDELQTDAKEVLGRGGGLPLAVIRVGYLLSWKEVSTPEEYLKELERITQGQNRTPWLDTVQVNNADLQFDEILSKCLSYFQLFSRDFEIPARRIVASWVAQGLAQVSGDEKTKIPENVAYEYLSELIGRNVVQVVQRKPNGKVKTCRLPSDVRHLFLQGGNDNNSSETGSRSSLTSPTSNVDGNHNLHDSEDGNTYNTSSRQIHGLNTNWRNVLLKESFPRSILFFDCRAKIKPGEEVGEIISRGIAGGLFGKLLTLDLERVFRPKLPETIGKLKQLTYLGLRRTYLLTIPESIGDLVKLITLDLKHTHVRTLPSSIWKLKKIRHLYLNENCQIHRPIFMISMKNLLILSGLFVEKGHPLKDRLDKLTKLRKLALVFNLAWTEQMLVAKWIEKLTDLESLRLRSIDEKRAPQLLKLETISHLTNLSSLHLFGTLENQFIIYQLPQSLTQLTLSATRIEDDPMQMLGQLPKLRSLSFHSDSYLGKQMVCCTGGFPLLLFLKLWNLDTLEILEVRNGAMQNLRDIDTRSCHNLTITTYFDMFYPS</sequence>
<feature type="domain" description="Disease resistance protein winged helix" evidence="6">
    <location>
        <begin position="741"/>
        <end position="807"/>
    </location>
</feature>
<protein>
    <submittedName>
        <fullName evidence="8">Putative inactive disease susceptibility protein LOV1</fullName>
    </submittedName>
</protein>
<keyword evidence="1" id="KW-0677">Repeat</keyword>
<dbReference type="Gene3D" id="3.80.10.10">
    <property type="entry name" value="Ribonuclease Inhibitor"/>
    <property type="match status" value="1"/>
</dbReference>
<accession>A0A314Y3K3</accession>
<proteinExistence type="predicted"/>
<evidence type="ECO:0000256" key="4">
    <source>
        <dbReference type="SAM" id="SignalP"/>
    </source>
</evidence>
<evidence type="ECO:0000259" key="5">
    <source>
        <dbReference type="Pfam" id="PF00931"/>
    </source>
</evidence>
<evidence type="ECO:0000256" key="2">
    <source>
        <dbReference type="ARBA" id="ARBA00022821"/>
    </source>
</evidence>
<comment type="caution">
    <text evidence="8">The sequence shown here is derived from an EMBL/GenBank/DDBJ whole genome shotgun (WGS) entry which is preliminary data.</text>
</comment>
<evidence type="ECO:0000259" key="6">
    <source>
        <dbReference type="Pfam" id="PF23559"/>
    </source>
</evidence>
<feature type="domain" description="NB-ARC" evidence="5">
    <location>
        <begin position="491"/>
        <end position="659"/>
    </location>
</feature>
<dbReference type="SUPFAM" id="SSF52540">
    <property type="entry name" value="P-loop containing nucleoside triphosphate hydrolases"/>
    <property type="match status" value="1"/>
</dbReference>
<dbReference type="Pfam" id="PF23559">
    <property type="entry name" value="WHD_DRP"/>
    <property type="match status" value="1"/>
</dbReference>
<dbReference type="InterPro" id="IPR055414">
    <property type="entry name" value="LRR_R13L4/SHOC2-like"/>
</dbReference>
<feature type="chain" id="PRO_5016258525" evidence="4">
    <location>
        <begin position="24"/>
        <end position="1202"/>
    </location>
</feature>
<evidence type="ECO:0000313" key="8">
    <source>
        <dbReference type="EMBL" id="PQP98517.1"/>
    </source>
</evidence>
<dbReference type="InterPro" id="IPR032675">
    <property type="entry name" value="LRR_dom_sf"/>
</dbReference>
<dbReference type="Gene3D" id="1.10.8.430">
    <property type="entry name" value="Helical domain of apoptotic protease-activating factors"/>
    <property type="match status" value="1"/>
</dbReference>
<dbReference type="Pfam" id="PF23598">
    <property type="entry name" value="LRR_14"/>
    <property type="match status" value="1"/>
</dbReference>
<dbReference type="GO" id="GO:0098542">
    <property type="term" value="P:defense response to other organism"/>
    <property type="evidence" value="ECO:0007669"/>
    <property type="project" value="TreeGrafter"/>
</dbReference>
<dbReference type="InterPro" id="IPR027417">
    <property type="entry name" value="P-loop_NTPase"/>
</dbReference>
<keyword evidence="2" id="KW-0611">Plant defense</keyword>
<dbReference type="Proteomes" id="UP000250321">
    <property type="component" value="Unassembled WGS sequence"/>
</dbReference>
<keyword evidence="9" id="KW-1185">Reference proteome</keyword>
<gene>
    <name evidence="8" type="ORF">Pyn_18311</name>
</gene>
<feature type="compositionally biased region" description="Low complexity" evidence="3">
    <location>
        <begin position="824"/>
        <end position="835"/>
    </location>
</feature>
<dbReference type="Gene3D" id="3.40.50.300">
    <property type="entry name" value="P-loop containing nucleotide triphosphate hydrolases"/>
    <property type="match status" value="1"/>
</dbReference>
<evidence type="ECO:0000313" key="9">
    <source>
        <dbReference type="Proteomes" id="UP000250321"/>
    </source>
</evidence>
<dbReference type="Gene3D" id="1.10.10.10">
    <property type="entry name" value="Winged helix-like DNA-binding domain superfamily/Winged helix DNA-binding domain"/>
    <property type="match status" value="1"/>
</dbReference>
<dbReference type="Pfam" id="PF00931">
    <property type="entry name" value="NB-ARC"/>
    <property type="match status" value="1"/>
</dbReference>
<dbReference type="EMBL" id="PJQY01001893">
    <property type="protein sequence ID" value="PQP98517.1"/>
    <property type="molecule type" value="Genomic_DNA"/>
</dbReference>
<dbReference type="PRINTS" id="PR00364">
    <property type="entry name" value="DISEASERSIST"/>
</dbReference>
<dbReference type="FunFam" id="3.40.50.300:FF:001091">
    <property type="entry name" value="Probable disease resistance protein At1g61300"/>
    <property type="match status" value="1"/>
</dbReference>
<feature type="signal peptide" evidence="4">
    <location>
        <begin position="1"/>
        <end position="23"/>
    </location>
</feature>
<reference evidence="8 9" key="1">
    <citation type="submission" date="2018-02" db="EMBL/GenBank/DDBJ databases">
        <title>Draft genome of wild Prunus yedoensis var. nudiflora.</title>
        <authorList>
            <person name="Baek S."/>
            <person name="Kim J.-H."/>
            <person name="Choi K."/>
            <person name="Kim G.-B."/>
            <person name="Cho A."/>
            <person name="Jang H."/>
            <person name="Shin C.-H."/>
            <person name="Yu H.-J."/>
            <person name="Mun J.-H."/>
        </authorList>
    </citation>
    <scope>NUCLEOTIDE SEQUENCE [LARGE SCALE GENOMIC DNA]</scope>
    <source>
        <strain evidence="9">cv. Jeju island</strain>
        <tissue evidence="8">Leaf</tissue>
    </source>
</reference>
<organism evidence="8 9">
    <name type="scientific">Prunus yedoensis var. nudiflora</name>
    <dbReference type="NCBI Taxonomy" id="2094558"/>
    <lineage>
        <taxon>Eukaryota</taxon>
        <taxon>Viridiplantae</taxon>
        <taxon>Streptophyta</taxon>
        <taxon>Embryophyta</taxon>
        <taxon>Tracheophyta</taxon>
        <taxon>Spermatophyta</taxon>
        <taxon>Magnoliopsida</taxon>
        <taxon>eudicotyledons</taxon>
        <taxon>Gunneridae</taxon>
        <taxon>Pentapetalae</taxon>
        <taxon>rosids</taxon>
        <taxon>fabids</taxon>
        <taxon>Rosales</taxon>
        <taxon>Rosaceae</taxon>
        <taxon>Amygdaloideae</taxon>
        <taxon>Amygdaleae</taxon>
        <taxon>Prunus</taxon>
    </lineage>
</organism>
<dbReference type="InterPro" id="IPR058922">
    <property type="entry name" value="WHD_DRP"/>
</dbReference>
<evidence type="ECO:0000256" key="1">
    <source>
        <dbReference type="ARBA" id="ARBA00022737"/>
    </source>
</evidence>
<keyword evidence="4" id="KW-0732">Signal</keyword>
<dbReference type="STRING" id="2094558.A0A314Y3K3"/>
<name>A0A314Y3K3_PRUYE</name>
<dbReference type="InterPro" id="IPR044974">
    <property type="entry name" value="Disease_R_plants"/>
</dbReference>